<protein>
    <submittedName>
        <fullName evidence="1">Uncharacterized protein</fullName>
    </submittedName>
</protein>
<accession>A0A7C9TM59</accession>
<proteinExistence type="predicted"/>
<dbReference type="Proteomes" id="UP000484255">
    <property type="component" value="Unassembled WGS sequence"/>
</dbReference>
<reference evidence="1 2" key="1">
    <citation type="submission" date="2020-02" db="EMBL/GenBank/DDBJ databases">
        <title>Ideonella bacterium strain TBM-1.</title>
        <authorList>
            <person name="Chen W.-M."/>
        </authorList>
    </citation>
    <scope>NUCLEOTIDE SEQUENCE [LARGE SCALE GENOMIC DNA]</scope>
    <source>
        <strain evidence="1 2">TBM-1</strain>
    </source>
</reference>
<organism evidence="1 2">
    <name type="scientific">Ideonella livida</name>
    <dbReference type="NCBI Taxonomy" id="2707176"/>
    <lineage>
        <taxon>Bacteria</taxon>
        <taxon>Pseudomonadati</taxon>
        <taxon>Pseudomonadota</taxon>
        <taxon>Betaproteobacteria</taxon>
        <taxon>Burkholderiales</taxon>
        <taxon>Sphaerotilaceae</taxon>
        <taxon>Ideonella</taxon>
    </lineage>
</organism>
<name>A0A7C9TM59_9BURK</name>
<evidence type="ECO:0000313" key="2">
    <source>
        <dbReference type="Proteomes" id="UP000484255"/>
    </source>
</evidence>
<keyword evidence="2" id="KW-1185">Reference proteome</keyword>
<dbReference type="AlphaFoldDB" id="A0A7C9TM59"/>
<sequence length="140" mass="15007">MSRTVHPVIALHLTQAPAAPAEGACGHCGQSASGPVCRVELRQPDQLPQLQGNIPRLSRLLEALAPALQGTEDEQGTALHLNQIVHAFKLDEALGEAELVLAVAPRCGGMDLAERAFQVLRQHLPDTDLYVRHLPARPPA</sequence>
<dbReference type="EMBL" id="JAAGOH010000027">
    <property type="protein sequence ID" value="NDY93082.1"/>
    <property type="molecule type" value="Genomic_DNA"/>
</dbReference>
<evidence type="ECO:0000313" key="1">
    <source>
        <dbReference type="EMBL" id="NDY93082.1"/>
    </source>
</evidence>
<dbReference type="RefSeq" id="WP_163459105.1">
    <property type="nucleotide sequence ID" value="NZ_JAAGOH010000027.1"/>
</dbReference>
<comment type="caution">
    <text evidence="1">The sequence shown here is derived from an EMBL/GenBank/DDBJ whole genome shotgun (WGS) entry which is preliminary data.</text>
</comment>
<gene>
    <name evidence="1" type="ORF">G3A44_17965</name>
</gene>